<dbReference type="InterPro" id="IPR029069">
    <property type="entry name" value="HotDog_dom_sf"/>
</dbReference>
<evidence type="ECO:0000259" key="1">
    <source>
        <dbReference type="Pfam" id="PF13452"/>
    </source>
</evidence>
<comment type="caution">
    <text evidence="2">The sequence shown here is derived from an EMBL/GenBank/DDBJ whole genome shotgun (WGS) entry which is preliminary data.</text>
</comment>
<dbReference type="Proteomes" id="UP000533598">
    <property type="component" value="Unassembled WGS sequence"/>
</dbReference>
<dbReference type="Pfam" id="PF13452">
    <property type="entry name" value="FAS1_DH_region"/>
    <property type="match status" value="1"/>
</dbReference>
<accession>A0A7W7C714</accession>
<protein>
    <submittedName>
        <fullName evidence="2">Acyl dehydratase</fullName>
    </submittedName>
</protein>
<dbReference type="CDD" id="cd03441">
    <property type="entry name" value="R_hydratase_like"/>
    <property type="match status" value="1"/>
</dbReference>
<reference evidence="2 3" key="1">
    <citation type="submission" date="2020-08" db="EMBL/GenBank/DDBJ databases">
        <title>Sequencing the genomes of 1000 actinobacteria strains.</title>
        <authorList>
            <person name="Klenk H.-P."/>
        </authorList>
    </citation>
    <scope>NUCLEOTIDE SEQUENCE [LARGE SCALE GENOMIC DNA]</scope>
    <source>
        <strain evidence="2 3">DSM 44230</strain>
    </source>
</reference>
<dbReference type="EMBL" id="JACHMH010000001">
    <property type="protein sequence ID" value="MBB4674389.1"/>
    <property type="molecule type" value="Genomic_DNA"/>
</dbReference>
<dbReference type="Gene3D" id="3.10.129.10">
    <property type="entry name" value="Hotdog Thioesterase"/>
    <property type="match status" value="1"/>
</dbReference>
<dbReference type="InterPro" id="IPR039569">
    <property type="entry name" value="FAS1-like_DH_region"/>
</dbReference>
<proteinExistence type="predicted"/>
<gene>
    <name evidence="2" type="ORF">HNR67_000507</name>
</gene>
<organism evidence="2 3">
    <name type="scientific">Crossiella cryophila</name>
    <dbReference type="NCBI Taxonomy" id="43355"/>
    <lineage>
        <taxon>Bacteria</taxon>
        <taxon>Bacillati</taxon>
        <taxon>Actinomycetota</taxon>
        <taxon>Actinomycetes</taxon>
        <taxon>Pseudonocardiales</taxon>
        <taxon>Pseudonocardiaceae</taxon>
        <taxon>Crossiella</taxon>
    </lineage>
</organism>
<dbReference type="SUPFAM" id="SSF54637">
    <property type="entry name" value="Thioesterase/thiol ester dehydrase-isomerase"/>
    <property type="match status" value="1"/>
</dbReference>
<dbReference type="PIRSF" id="PIRSF018072">
    <property type="entry name" value="UCP018072"/>
    <property type="match status" value="1"/>
</dbReference>
<name>A0A7W7C714_9PSEU</name>
<dbReference type="InterPro" id="IPR016709">
    <property type="entry name" value="HadA-like"/>
</dbReference>
<evidence type="ECO:0000313" key="2">
    <source>
        <dbReference type="EMBL" id="MBB4674389.1"/>
    </source>
</evidence>
<feature type="domain" description="FAS1-like dehydratase" evidence="1">
    <location>
        <begin position="6"/>
        <end position="136"/>
    </location>
</feature>
<dbReference type="AlphaFoldDB" id="A0A7W7C714"/>
<sequence length="158" mass="17547">MALNQSFVGRSYRLPWVYEVGREGIRDLAYAIGDLNRAYRDPEVAKSFGHADIVATPTFATVLAVRSHHVVTDDPELGMDYSRMMHSSQRFINHRPIKPGDRLVCEVHVDDISSRMGNDYITLRSELLTEDGEAICSAIATLIVRGEKPVAAQEGDSA</sequence>
<evidence type="ECO:0000313" key="3">
    <source>
        <dbReference type="Proteomes" id="UP000533598"/>
    </source>
</evidence>
<dbReference type="RefSeq" id="WP_185000509.1">
    <property type="nucleotide sequence ID" value="NZ_BAAAUI010000003.1"/>
</dbReference>
<keyword evidence="3" id="KW-1185">Reference proteome</keyword>